<dbReference type="RefSeq" id="WP_246947473.1">
    <property type="nucleotide sequence ID" value="NZ_JALKII010000001.1"/>
</dbReference>
<reference evidence="1" key="1">
    <citation type="submission" date="2022-04" db="EMBL/GenBank/DDBJ databases">
        <title>Alcanivorax sp. CY1518 draft genome sequence.</title>
        <authorList>
            <person name="Zhao G."/>
            <person name="An M."/>
        </authorList>
    </citation>
    <scope>NUCLEOTIDE SEQUENCE</scope>
    <source>
        <strain evidence="1">CY1518</strain>
    </source>
</reference>
<protein>
    <submittedName>
        <fullName evidence="1">Uncharacterized protein</fullName>
    </submittedName>
</protein>
<accession>A0ABT0E3H1</accession>
<name>A0ABT0E3H1_9GAMM</name>
<proteinExistence type="predicted"/>
<evidence type="ECO:0000313" key="1">
    <source>
        <dbReference type="EMBL" id="MCK0536351.1"/>
    </source>
</evidence>
<evidence type="ECO:0000313" key="2">
    <source>
        <dbReference type="Proteomes" id="UP001165524"/>
    </source>
</evidence>
<dbReference type="Proteomes" id="UP001165524">
    <property type="component" value="Unassembled WGS sequence"/>
</dbReference>
<dbReference type="EMBL" id="JALKII010000001">
    <property type="protein sequence ID" value="MCK0536351.1"/>
    <property type="molecule type" value="Genomic_DNA"/>
</dbReference>
<comment type="caution">
    <text evidence="1">The sequence shown here is derived from an EMBL/GenBank/DDBJ whole genome shotgun (WGS) entry which is preliminary data.</text>
</comment>
<sequence>MPRTEFAFTAADRRAWNRIGDALLPGYPQAGLPRFSATGAVELLPRLLAASPPDDVAALRIVVRLLAWLPCPLIRCVLHLLRFGGRAGGSFPGNACRLLELGLRGPLLACYYAGLDRDAEGASAIHTAIGYRISCDSE</sequence>
<keyword evidence="2" id="KW-1185">Reference proteome</keyword>
<organism evidence="1 2">
    <name type="scientific">Alcanivorax quisquiliarum</name>
    <dbReference type="NCBI Taxonomy" id="2933565"/>
    <lineage>
        <taxon>Bacteria</taxon>
        <taxon>Pseudomonadati</taxon>
        <taxon>Pseudomonadota</taxon>
        <taxon>Gammaproteobacteria</taxon>
        <taxon>Oceanospirillales</taxon>
        <taxon>Alcanivoracaceae</taxon>
        <taxon>Alcanivorax</taxon>
    </lineage>
</organism>
<gene>
    <name evidence="1" type="ORF">MU846_01355</name>
</gene>